<accession>A0AAE3M4S1</accession>
<protein>
    <submittedName>
        <fullName evidence="1">Uncharacterized protein</fullName>
    </submittedName>
</protein>
<proteinExistence type="predicted"/>
<name>A0AAE3M4S1_9BACT</name>
<dbReference type="AlphaFoldDB" id="A0AAE3M4S1"/>
<evidence type="ECO:0000313" key="2">
    <source>
        <dbReference type="Proteomes" id="UP001209229"/>
    </source>
</evidence>
<dbReference type="Proteomes" id="UP001209229">
    <property type="component" value="Unassembled WGS sequence"/>
</dbReference>
<evidence type="ECO:0000313" key="1">
    <source>
        <dbReference type="EMBL" id="MCW3786894.1"/>
    </source>
</evidence>
<keyword evidence="2" id="KW-1185">Reference proteome</keyword>
<dbReference type="PROSITE" id="PS51257">
    <property type="entry name" value="PROKAR_LIPOPROTEIN"/>
    <property type="match status" value="1"/>
</dbReference>
<comment type="caution">
    <text evidence="1">The sequence shown here is derived from an EMBL/GenBank/DDBJ whole genome shotgun (WGS) entry which is preliminary data.</text>
</comment>
<dbReference type="EMBL" id="JAPDPJ010000020">
    <property type="protein sequence ID" value="MCW3786894.1"/>
    <property type="molecule type" value="Genomic_DNA"/>
</dbReference>
<dbReference type="RefSeq" id="WP_301190458.1">
    <property type="nucleotide sequence ID" value="NZ_JAPDPJ010000020.1"/>
</dbReference>
<reference evidence="1" key="1">
    <citation type="submission" date="2022-10" db="EMBL/GenBank/DDBJ databases">
        <authorList>
            <person name="Yu W.X."/>
        </authorList>
    </citation>
    <scope>NUCLEOTIDE SEQUENCE</scope>
    <source>
        <strain evidence="1">AAT</strain>
    </source>
</reference>
<sequence>MNKLVVIILFATLIITSCEKNNSELPYINTSSEWNLDDQFNSLEQSFFDTLNFKNTAEFIMEENGSLHASPTITFHPNPFFNVCYLSYNTAPIINIAILNSRYKKILEARFEDAYEIAFNLSDQPSGTYLLYYVIQDKDYNIVQLGHGSIIKE</sequence>
<organism evidence="1 2">
    <name type="scientific">Plebeiibacterium sediminum</name>
    <dbReference type="NCBI Taxonomy" id="2992112"/>
    <lineage>
        <taxon>Bacteria</taxon>
        <taxon>Pseudomonadati</taxon>
        <taxon>Bacteroidota</taxon>
        <taxon>Bacteroidia</taxon>
        <taxon>Marinilabiliales</taxon>
        <taxon>Marinilabiliaceae</taxon>
        <taxon>Plebeiibacterium</taxon>
    </lineage>
</organism>
<gene>
    <name evidence="1" type="ORF">OM075_10475</name>
</gene>